<dbReference type="Proteomes" id="UP000304914">
    <property type="component" value="Chromosome"/>
</dbReference>
<evidence type="ECO:0000313" key="2">
    <source>
        <dbReference type="EMBL" id="VTS35407.1"/>
    </source>
</evidence>
<feature type="transmembrane region" description="Helical" evidence="1">
    <location>
        <begin position="118"/>
        <end position="138"/>
    </location>
</feature>
<keyword evidence="1" id="KW-0472">Membrane</keyword>
<feature type="transmembrane region" description="Helical" evidence="1">
    <location>
        <begin position="12"/>
        <end position="29"/>
    </location>
</feature>
<feature type="transmembrane region" description="Helical" evidence="1">
    <location>
        <begin position="198"/>
        <end position="217"/>
    </location>
</feature>
<evidence type="ECO:0000256" key="1">
    <source>
        <dbReference type="SAM" id="Phobius"/>
    </source>
</evidence>
<sequence>MLPLKLLPSKKGYILLCLLFVILIYHQAISHMVFFDDSAADIAQIQGESVKLKLFYELLSLNNSLFEYNFFQSFILPLQVVILGSIYDKTKSNYCRFYLGRSTDYYDAINKLKKQLSLINCLLFLLILILISVIAGAVGRFDSHSLVYYFQRGSFLQFFSNSTWHYLFYYAMVKCLAIYSETYLLFKMIDSYNHFLKATLAFLLFLWATAPILYSILPFYLVPMSHLMITSYGNINLWQLIASYLPCICCLLFLKYKSPNEIL</sequence>
<accession>A0A4V6Z4B1</accession>
<evidence type="ECO:0000313" key="3">
    <source>
        <dbReference type="Proteomes" id="UP000304914"/>
    </source>
</evidence>
<dbReference type="RefSeq" id="WP_138068842.1">
    <property type="nucleotide sequence ID" value="NZ_LR594035.1"/>
</dbReference>
<dbReference type="EMBL" id="LR594035">
    <property type="protein sequence ID" value="VTS35407.1"/>
    <property type="molecule type" value="Genomic_DNA"/>
</dbReference>
<protein>
    <submittedName>
        <fullName evidence="2">Membrane protein</fullName>
    </submittedName>
</protein>
<keyword evidence="1" id="KW-1133">Transmembrane helix</keyword>
<feature type="transmembrane region" description="Helical" evidence="1">
    <location>
        <begin position="237"/>
        <end position="254"/>
    </location>
</feature>
<feature type="transmembrane region" description="Helical" evidence="1">
    <location>
        <begin position="68"/>
        <end position="87"/>
    </location>
</feature>
<gene>
    <name evidence="2" type="ORF">NCTC5385_01786</name>
</gene>
<name>A0A4V6Z4B1_9STRE</name>
<organism evidence="2 3">
    <name type="scientific">Streptococcus pseudoporcinus</name>
    <dbReference type="NCBI Taxonomy" id="361101"/>
    <lineage>
        <taxon>Bacteria</taxon>
        <taxon>Bacillati</taxon>
        <taxon>Bacillota</taxon>
        <taxon>Bacilli</taxon>
        <taxon>Lactobacillales</taxon>
        <taxon>Streptococcaceae</taxon>
        <taxon>Streptococcus</taxon>
    </lineage>
</organism>
<reference evidence="2 3" key="1">
    <citation type="submission" date="2019-05" db="EMBL/GenBank/DDBJ databases">
        <authorList>
            <consortium name="Pathogen Informatics"/>
        </authorList>
    </citation>
    <scope>NUCLEOTIDE SEQUENCE [LARGE SCALE GENOMIC DNA]</scope>
    <source>
        <strain evidence="2 3">NCTC5385</strain>
    </source>
</reference>
<dbReference type="AlphaFoldDB" id="A0A4V6Z4B1"/>
<keyword evidence="1" id="KW-0812">Transmembrane</keyword>
<proteinExistence type="predicted"/>
<feature type="transmembrane region" description="Helical" evidence="1">
    <location>
        <begin position="167"/>
        <end position="186"/>
    </location>
</feature>